<reference evidence="1 2" key="1">
    <citation type="submission" date="2017-10" db="EMBL/GenBank/DDBJ databases">
        <title>Antibacterial composition for extension of chilled fish shelf life and decreasing of risk of food-borne infections, bacteriophage strains for its preparation.</title>
        <authorList>
            <person name="Zulkarneev E.R."/>
            <person name="Aleshkin A.V."/>
            <person name="Rubalsky O.V."/>
            <person name="Kiseleva I.A."/>
            <person name="Rubalskii E.O."/>
            <person name="Lebedev S.N."/>
        </authorList>
    </citation>
    <scope>NUCLEOTIDE SEQUENCE [LARGE SCALE GENOMIC DNA]</scope>
</reference>
<evidence type="ECO:0000313" key="2">
    <source>
        <dbReference type="Proteomes" id="UP000240395"/>
    </source>
</evidence>
<gene>
    <name evidence="1" type="ORF">Cf1_00085</name>
</gene>
<proteinExistence type="predicted"/>
<protein>
    <submittedName>
        <fullName evidence="1">Uncharacterized protein</fullName>
    </submittedName>
</protein>
<dbReference type="EMBL" id="MG250484">
    <property type="protein sequence ID" value="AUE22958.1"/>
    <property type="molecule type" value="Genomic_DNA"/>
</dbReference>
<evidence type="ECO:0000313" key="1">
    <source>
        <dbReference type="EMBL" id="AUE22958.1"/>
    </source>
</evidence>
<sequence>MAKRKQYMLTAEEALMSVYRAYFAEHGDIPSSPAVIKAAMTKAHNAFHARVSEAAREKFGKGYYNNPNYFDELDQIKREMLC</sequence>
<dbReference type="Proteomes" id="UP000240395">
    <property type="component" value="Segment"/>
</dbReference>
<accession>A0A2H4YFK3</accession>
<name>A0A2H4YFK3_9CAUD</name>
<keyword evidence="2" id="KW-1185">Reference proteome</keyword>
<organism evidence="1 2">
    <name type="scientific">Citrobacter phage CF1 ERZ-2017</name>
    <dbReference type="NCBI Taxonomy" id="2267236"/>
    <lineage>
        <taxon>Viruses</taxon>
        <taxon>Duplodnaviria</taxon>
        <taxon>Heunggongvirae</taxon>
        <taxon>Uroviricota</taxon>
        <taxon>Caudoviricetes</taxon>
        <taxon>Pantevenvirales</taxon>
        <taxon>Straboviridae</taxon>
        <taxon>Tevenvirinae</taxon>
        <taxon>Moonvirus</taxon>
        <taxon>Moonvirus cf1</taxon>
    </lineage>
</organism>